<accession>A0ACC0VMR3</accession>
<evidence type="ECO:0000313" key="2">
    <source>
        <dbReference type="Proteomes" id="UP001163321"/>
    </source>
</evidence>
<sequence length="66" mass="7488">MLVAMVDTMPQLLQLCVADCTWDFDNNMLVNAAVRVPALEEVFLEYSLGDDAFDGLWEIRKPLALR</sequence>
<reference evidence="1 2" key="1">
    <citation type="journal article" date="2022" name="bioRxiv">
        <title>The genome of the oomycete Peronosclerospora sorghi, a cosmopolitan pathogen of maize and sorghum, is inflated with dispersed pseudogenes.</title>
        <authorList>
            <person name="Fletcher K."/>
            <person name="Martin F."/>
            <person name="Isakeit T."/>
            <person name="Cavanaugh K."/>
            <person name="Magill C."/>
            <person name="Michelmore R."/>
        </authorList>
    </citation>
    <scope>NUCLEOTIDE SEQUENCE [LARGE SCALE GENOMIC DNA]</scope>
    <source>
        <strain evidence="1">P6</strain>
    </source>
</reference>
<organism evidence="1 2">
    <name type="scientific">Peronosclerospora sorghi</name>
    <dbReference type="NCBI Taxonomy" id="230839"/>
    <lineage>
        <taxon>Eukaryota</taxon>
        <taxon>Sar</taxon>
        <taxon>Stramenopiles</taxon>
        <taxon>Oomycota</taxon>
        <taxon>Peronosporomycetes</taxon>
        <taxon>Peronosporales</taxon>
        <taxon>Peronosporaceae</taxon>
        <taxon>Peronosclerospora</taxon>
    </lineage>
</organism>
<evidence type="ECO:0000313" key="1">
    <source>
        <dbReference type="EMBL" id="KAI9907810.1"/>
    </source>
</evidence>
<keyword evidence="2" id="KW-1185">Reference proteome</keyword>
<name>A0ACC0VMR3_9STRA</name>
<dbReference type="EMBL" id="CM047587">
    <property type="protein sequence ID" value="KAI9907810.1"/>
    <property type="molecule type" value="Genomic_DNA"/>
</dbReference>
<protein>
    <submittedName>
        <fullName evidence="1">Uncharacterized protein</fullName>
    </submittedName>
</protein>
<dbReference type="Proteomes" id="UP001163321">
    <property type="component" value="Chromosome 8"/>
</dbReference>
<proteinExistence type="predicted"/>
<gene>
    <name evidence="1" type="ORF">PsorP6_003574</name>
</gene>
<comment type="caution">
    <text evidence="1">The sequence shown here is derived from an EMBL/GenBank/DDBJ whole genome shotgun (WGS) entry which is preliminary data.</text>
</comment>